<sequence length="254" mass="28829">MASTNLPTEKDLKPVDPPATDTGIEPEVPPKPTDPPVPSEHVPAMKDNQQASSCPDTKESDLIPTTGSDHLPITDLIINDHDEARNLHEDYLKATDIKEKKRLRNQLVKVLVLHDECEQVTAYPLLRDKVPGDESKKEYERSLDEHQQLRTLLHEVRYADMENDPEFDSKLKKAMDTAFKHIDTEEQKVLPMMKENIDQKQLLEAGDSYINHKKMATTRPHPHAPQQGIAAEAANIIMGPFDKLRDTFYQDDAD</sequence>
<dbReference type="EMBL" id="LUGH01001263">
    <property type="protein sequence ID" value="OBZ81346.1"/>
    <property type="molecule type" value="Genomic_DNA"/>
</dbReference>
<evidence type="ECO:0000259" key="2">
    <source>
        <dbReference type="Pfam" id="PF01814"/>
    </source>
</evidence>
<organism evidence="3 4">
    <name type="scientific">Choanephora cucurbitarum</name>
    <dbReference type="NCBI Taxonomy" id="101091"/>
    <lineage>
        <taxon>Eukaryota</taxon>
        <taxon>Fungi</taxon>
        <taxon>Fungi incertae sedis</taxon>
        <taxon>Mucoromycota</taxon>
        <taxon>Mucoromycotina</taxon>
        <taxon>Mucoromycetes</taxon>
        <taxon>Mucorales</taxon>
        <taxon>Mucorineae</taxon>
        <taxon>Choanephoraceae</taxon>
        <taxon>Choanephoroideae</taxon>
        <taxon>Choanephora</taxon>
    </lineage>
</organism>
<gene>
    <name evidence="3" type="ORF">A0J61_10605</name>
</gene>
<dbReference type="InterPro" id="IPR012312">
    <property type="entry name" value="Hemerythrin-like"/>
</dbReference>
<evidence type="ECO:0000313" key="3">
    <source>
        <dbReference type="EMBL" id="OBZ81346.1"/>
    </source>
</evidence>
<comment type="caution">
    <text evidence="3">The sequence shown here is derived from an EMBL/GenBank/DDBJ whole genome shotgun (WGS) entry which is preliminary data.</text>
</comment>
<evidence type="ECO:0000256" key="1">
    <source>
        <dbReference type="SAM" id="MobiDB-lite"/>
    </source>
</evidence>
<name>A0A1C7MY65_9FUNG</name>
<dbReference type="PANTHER" id="PTHR35585:SF1">
    <property type="entry name" value="HHE DOMAIN PROTEIN (AFU_ORTHOLOGUE AFUA_4G00730)"/>
    <property type="match status" value="1"/>
</dbReference>
<feature type="compositionally biased region" description="Pro residues" evidence="1">
    <location>
        <begin position="27"/>
        <end position="38"/>
    </location>
</feature>
<evidence type="ECO:0000313" key="4">
    <source>
        <dbReference type="Proteomes" id="UP000093000"/>
    </source>
</evidence>
<feature type="domain" description="Hemerythrin-like" evidence="2">
    <location>
        <begin position="74"/>
        <end position="192"/>
    </location>
</feature>
<dbReference type="PANTHER" id="PTHR35585">
    <property type="entry name" value="HHE DOMAIN PROTEIN (AFU_ORTHOLOGUE AFUA_4G00730)"/>
    <property type="match status" value="1"/>
</dbReference>
<protein>
    <recommendedName>
        <fullName evidence="2">Hemerythrin-like domain-containing protein</fullName>
    </recommendedName>
</protein>
<keyword evidence="4" id="KW-1185">Reference proteome</keyword>
<dbReference type="Pfam" id="PF01814">
    <property type="entry name" value="Hemerythrin"/>
    <property type="match status" value="1"/>
</dbReference>
<dbReference type="AlphaFoldDB" id="A0A1C7MY65"/>
<dbReference type="InParanoid" id="A0A1C7MY65"/>
<dbReference type="Proteomes" id="UP000093000">
    <property type="component" value="Unassembled WGS sequence"/>
</dbReference>
<dbReference type="STRING" id="101091.A0A1C7MY65"/>
<feature type="region of interest" description="Disordered" evidence="1">
    <location>
        <begin position="1"/>
        <end position="68"/>
    </location>
</feature>
<dbReference type="OrthoDB" id="9983919at2759"/>
<reference evidence="3 4" key="1">
    <citation type="submission" date="2016-03" db="EMBL/GenBank/DDBJ databases">
        <title>Choanephora cucurbitarum.</title>
        <authorList>
            <person name="Min B."/>
            <person name="Park H."/>
            <person name="Park J.-H."/>
            <person name="Shin H.-D."/>
            <person name="Choi I.-G."/>
        </authorList>
    </citation>
    <scope>NUCLEOTIDE SEQUENCE [LARGE SCALE GENOMIC DNA]</scope>
    <source>
        <strain evidence="3 4">KUS-F28377</strain>
    </source>
</reference>
<accession>A0A1C7MY65</accession>
<dbReference type="Gene3D" id="1.20.120.520">
    <property type="entry name" value="nmb1532 protein domain like"/>
    <property type="match status" value="1"/>
</dbReference>
<proteinExistence type="predicted"/>